<dbReference type="SUPFAM" id="SSF55729">
    <property type="entry name" value="Acyl-CoA N-acyltransferases (Nat)"/>
    <property type="match status" value="1"/>
</dbReference>
<dbReference type="Gene3D" id="3.40.630.30">
    <property type="match status" value="1"/>
</dbReference>
<reference evidence="2 3" key="1">
    <citation type="submission" date="2019-12" db="EMBL/GenBank/DDBJ databases">
        <title>Lactobacillus hilgardii FLUB.</title>
        <authorList>
            <person name="Gustaw K."/>
        </authorList>
    </citation>
    <scope>NUCLEOTIDE SEQUENCE [LARGE SCALE GENOMIC DNA]</scope>
    <source>
        <strain evidence="2 3">FLUB</strain>
    </source>
</reference>
<dbReference type="PANTHER" id="PTHR43328">
    <property type="entry name" value="ACETYLTRANSFERASE-RELATED"/>
    <property type="match status" value="1"/>
</dbReference>
<evidence type="ECO:0000313" key="3">
    <source>
        <dbReference type="Proteomes" id="UP000465035"/>
    </source>
</evidence>
<sequence>MAKIQMAEPKDADLIYRHLMKVSGQTNNLSYSQKDIHKYLDEIKISDQMHDANATVFFAAFENEEIVGLAQLSRRNLPRYINRGDLAVSVDQDFWNQGIGSTLMEQVIDWAANDWKLHGIYLDVISGNLHAIDLYKKYGFKIIGDLPLLMTVSGRDIAGKLMFKEIVH</sequence>
<dbReference type="GeneID" id="69057963"/>
<proteinExistence type="predicted"/>
<protein>
    <submittedName>
        <fullName evidence="2">GNAT family N-acetyltransferase</fullName>
    </submittedName>
</protein>
<dbReference type="GO" id="GO:0016747">
    <property type="term" value="F:acyltransferase activity, transferring groups other than amino-acyl groups"/>
    <property type="evidence" value="ECO:0007669"/>
    <property type="project" value="InterPro"/>
</dbReference>
<accession>A0A6P1E543</accession>
<feature type="domain" description="N-acetyltransferase" evidence="1">
    <location>
        <begin position="2"/>
        <end position="167"/>
    </location>
</feature>
<dbReference type="InterPro" id="IPR016181">
    <property type="entry name" value="Acyl_CoA_acyltransferase"/>
</dbReference>
<dbReference type="PROSITE" id="PS51186">
    <property type="entry name" value="GNAT"/>
    <property type="match status" value="1"/>
</dbReference>
<dbReference type="EMBL" id="CP047121">
    <property type="protein sequence ID" value="QHB51818.1"/>
    <property type="molecule type" value="Genomic_DNA"/>
</dbReference>
<organism evidence="2 3">
    <name type="scientific">Lentilactobacillus hilgardii</name>
    <name type="common">Lactobacillus hilgardii</name>
    <dbReference type="NCBI Taxonomy" id="1588"/>
    <lineage>
        <taxon>Bacteria</taxon>
        <taxon>Bacillati</taxon>
        <taxon>Bacillota</taxon>
        <taxon>Bacilli</taxon>
        <taxon>Lactobacillales</taxon>
        <taxon>Lactobacillaceae</taxon>
        <taxon>Lentilactobacillus</taxon>
    </lineage>
</organism>
<evidence type="ECO:0000259" key="1">
    <source>
        <dbReference type="PROSITE" id="PS51186"/>
    </source>
</evidence>
<gene>
    <name evidence="2" type="ORF">GQR93_06285</name>
</gene>
<dbReference type="SMR" id="A0A6P1E543"/>
<dbReference type="PANTHER" id="PTHR43328:SF1">
    <property type="entry name" value="N-ACETYLTRANSFERASE DOMAIN-CONTAINING PROTEIN"/>
    <property type="match status" value="1"/>
</dbReference>
<name>A0A6P1E543_LENHI</name>
<dbReference type="CDD" id="cd04301">
    <property type="entry name" value="NAT_SF"/>
    <property type="match status" value="1"/>
</dbReference>
<dbReference type="RefSeq" id="WP_003553443.1">
    <property type="nucleotide sequence ID" value="NZ_CABKOL010000102.1"/>
</dbReference>
<dbReference type="InterPro" id="IPR000182">
    <property type="entry name" value="GNAT_dom"/>
</dbReference>
<evidence type="ECO:0000313" key="2">
    <source>
        <dbReference type="EMBL" id="QHB51818.1"/>
    </source>
</evidence>
<dbReference type="AlphaFoldDB" id="A0A6P1E543"/>
<dbReference type="Proteomes" id="UP000465035">
    <property type="component" value="Chromosome"/>
</dbReference>
<dbReference type="Pfam" id="PF00583">
    <property type="entry name" value="Acetyltransf_1"/>
    <property type="match status" value="1"/>
</dbReference>
<keyword evidence="2" id="KW-0808">Transferase</keyword>